<dbReference type="PROSITE" id="PS51163">
    <property type="entry name" value="YRDC"/>
    <property type="match status" value="1"/>
</dbReference>
<evidence type="ECO:0000256" key="15">
    <source>
        <dbReference type="ARBA" id="ARBA00063146"/>
    </source>
</evidence>
<keyword evidence="8" id="KW-0963">Cytoplasm</keyword>
<evidence type="ECO:0000313" key="17">
    <source>
        <dbReference type="EMBL" id="MBY07406.1"/>
    </source>
</evidence>
<dbReference type="GO" id="GO:0003725">
    <property type="term" value="F:double-stranded RNA binding"/>
    <property type="evidence" value="ECO:0007669"/>
    <property type="project" value="InterPro"/>
</dbReference>
<dbReference type="Pfam" id="PF01300">
    <property type="entry name" value="Sua5_yciO_yrdC"/>
    <property type="match status" value="1"/>
</dbReference>
<evidence type="ECO:0000256" key="14">
    <source>
        <dbReference type="ARBA" id="ARBA00058524"/>
    </source>
</evidence>
<keyword evidence="9" id="KW-0808">Transferase</keyword>
<evidence type="ECO:0000256" key="10">
    <source>
        <dbReference type="ARBA" id="ARBA00022946"/>
    </source>
</evidence>
<evidence type="ECO:0000256" key="6">
    <source>
        <dbReference type="ARBA" id="ARBA00015492"/>
    </source>
</evidence>
<organism evidence="17">
    <name type="scientific">Ornithodoros turicata</name>
    <dbReference type="NCBI Taxonomy" id="34597"/>
    <lineage>
        <taxon>Eukaryota</taxon>
        <taxon>Metazoa</taxon>
        <taxon>Ecdysozoa</taxon>
        <taxon>Arthropoda</taxon>
        <taxon>Chelicerata</taxon>
        <taxon>Arachnida</taxon>
        <taxon>Acari</taxon>
        <taxon>Parasitiformes</taxon>
        <taxon>Ixodida</taxon>
        <taxon>Ixodoidea</taxon>
        <taxon>Argasidae</taxon>
        <taxon>Ornithodorinae</taxon>
        <taxon>Ornithodoros</taxon>
    </lineage>
</organism>
<evidence type="ECO:0000256" key="11">
    <source>
        <dbReference type="ARBA" id="ARBA00023128"/>
    </source>
</evidence>
<sequence>MRTWKELGVRLYSTFFQIKSTSRVMPRIIPIKLGTVQNGFCVAQSAADALKAGGVIAVPTDTIYGIATLAQRSTSVEKLYAIKKRNYEKPIAICVHEISEIHRWANAHVPELLLQRLFPGAVTALFQRSKDLNPDLNNSTSLVGIRIPNCHFIRQVARYCGEPLALTSANVSSLSSTLSIHEFQELWPLLDVVFDGGELGSGDAERTGSTVVDLSVPGCYRIIRPGCACMETKKILEEFHLEEL</sequence>
<dbReference type="Gene3D" id="3.90.870.10">
    <property type="entry name" value="DHBP synthase"/>
    <property type="match status" value="1"/>
</dbReference>
<comment type="subcellular location">
    <subcellularLocation>
        <location evidence="2">Cell membrane</location>
        <topology evidence="2">Peripheral membrane protein</topology>
    </subcellularLocation>
    <subcellularLocation>
        <location evidence="3">Cytoplasm</location>
    </subcellularLocation>
    <subcellularLocation>
        <location evidence="1">Mitochondrion</location>
    </subcellularLocation>
</comment>
<dbReference type="InterPro" id="IPR006070">
    <property type="entry name" value="Sua5-like_dom"/>
</dbReference>
<evidence type="ECO:0000256" key="3">
    <source>
        <dbReference type="ARBA" id="ARBA00004496"/>
    </source>
</evidence>
<dbReference type="InterPro" id="IPR050156">
    <property type="entry name" value="TC-AMP_synthase_SUA5"/>
</dbReference>
<dbReference type="GO" id="GO:0005739">
    <property type="term" value="C:mitochondrion"/>
    <property type="evidence" value="ECO:0007669"/>
    <property type="project" value="UniProtKB-SubCell"/>
</dbReference>
<dbReference type="GO" id="GO:0000049">
    <property type="term" value="F:tRNA binding"/>
    <property type="evidence" value="ECO:0007669"/>
    <property type="project" value="TreeGrafter"/>
</dbReference>
<dbReference type="PANTHER" id="PTHR17490:SF10">
    <property type="entry name" value="THREONYLCARBAMOYL-AMP SYNTHASE"/>
    <property type="match status" value="1"/>
</dbReference>
<dbReference type="GO" id="GO:0005886">
    <property type="term" value="C:plasma membrane"/>
    <property type="evidence" value="ECO:0007669"/>
    <property type="project" value="UniProtKB-SubCell"/>
</dbReference>
<protein>
    <recommendedName>
        <fullName evidence="6">Threonylcarbamoyl-AMP synthase</fullName>
        <ecNumber evidence="5">2.7.7.87</ecNumber>
    </recommendedName>
</protein>
<dbReference type="InterPro" id="IPR017945">
    <property type="entry name" value="DHBP_synth_RibB-like_a/b_dom"/>
</dbReference>
<evidence type="ECO:0000256" key="12">
    <source>
        <dbReference type="ARBA" id="ARBA00023136"/>
    </source>
</evidence>
<proteinExistence type="inferred from homology"/>
<evidence type="ECO:0000259" key="16">
    <source>
        <dbReference type="PROSITE" id="PS51163"/>
    </source>
</evidence>
<dbReference type="EC" id="2.7.7.87" evidence="5"/>
<evidence type="ECO:0000256" key="13">
    <source>
        <dbReference type="ARBA" id="ARBA00048366"/>
    </source>
</evidence>
<evidence type="ECO:0000256" key="1">
    <source>
        <dbReference type="ARBA" id="ARBA00004173"/>
    </source>
</evidence>
<feature type="domain" description="YrdC-like" evidence="16">
    <location>
        <begin position="40"/>
        <end position="228"/>
    </location>
</feature>
<evidence type="ECO:0000256" key="7">
    <source>
        <dbReference type="ARBA" id="ARBA00022475"/>
    </source>
</evidence>
<keyword evidence="7" id="KW-1003">Cell membrane</keyword>
<name>A0A2R5LD53_9ACAR</name>
<comment type="subunit">
    <text evidence="15">Interacts with RSC1A1.</text>
</comment>
<accession>A0A2R5LD53</accession>
<evidence type="ECO:0000256" key="2">
    <source>
        <dbReference type="ARBA" id="ARBA00004202"/>
    </source>
</evidence>
<keyword evidence="11" id="KW-0496">Mitochondrion</keyword>
<evidence type="ECO:0000256" key="9">
    <source>
        <dbReference type="ARBA" id="ARBA00022679"/>
    </source>
</evidence>
<evidence type="ECO:0000256" key="8">
    <source>
        <dbReference type="ARBA" id="ARBA00022490"/>
    </source>
</evidence>
<dbReference type="GO" id="GO:0006450">
    <property type="term" value="P:regulation of translational fidelity"/>
    <property type="evidence" value="ECO:0007669"/>
    <property type="project" value="TreeGrafter"/>
</dbReference>
<dbReference type="PANTHER" id="PTHR17490">
    <property type="entry name" value="SUA5"/>
    <property type="match status" value="1"/>
</dbReference>
<dbReference type="SUPFAM" id="SSF55821">
    <property type="entry name" value="YrdC/RibB"/>
    <property type="match status" value="1"/>
</dbReference>
<dbReference type="EMBL" id="GGLE01003280">
    <property type="protein sequence ID" value="MBY07406.1"/>
    <property type="molecule type" value="Transcribed_RNA"/>
</dbReference>
<dbReference type="FunFam" id="3.90.870.10:FF:000007">
    <property type="entry name" value="YrdC N6-threonylcarbamoyltransferase domain containing"/>
    <property type="match status" value="1"/>
</dbReference>
<comment type="catalytic activity">
    <reaction evidence="13">
        <text>L-threonine + hydrogencarbonate + ATP = L-threonylcarbamoyladenylate + diphosphate + H2O</text>
        <dbReference type="Rhea" id="RHEA:36407"/>
        <dbReference type="ChEBI" id="CHEBI:15377"/>
        <dbReference type="ChEBI" id="CHEBI:17544"/>
        <dbReference type="ChEBI" id="CHEBI:30616"/>
        <dbReference type="ChEBI" id="CHEBI:33019"/>
        <dbReference type="ChEBI" id="CHEBI:57926"/>
        <dbReference type="ChEBI" id="CHEBI:73682"/>
        <dbReference type="EC" id="2.7.7.87"/>
    </reaction>
</comment>
<dbReference type="GO" id="GO:0061710">
    <property type="term" value="F:L-threonylcarbamoyladenylate synthase"/>
    <property type="evidence" value="ECO:0007669"/>
    <property type="project" value="UniProtKB-EC"/>
</dbReference>
<evidence type="ECO:0000256" key="4">
    <source>
        <dbReference type="ARBA" id="ARBA00007663"/>
    </source>
</evidence>
<reference evidence="17" key="1">
    <citation type="submission" date="2018-03" db="EMBL/GenBank/DDBJ databases">
        <title>The relapsing fever spirochete Borrelia turicatae persists in the highly oxidative environment of its soft-bodied tick vector.</title>
        <authorList>
            <person name="Bourret T.J."/>
            <person name="Boyle W.K."/>
            <person name="Valenzuela J.G."/>
            <person name="Oliveira F."/>
            <person name="Lopez J.E."/>
        </authorList>
    </citation>
    <scope>NUCLEOTIDE SEQUENCE</scope>
    <source>
        <strain evidence="17">Kansas strain/isolate</strain>
        <tissue evidence="17">Salivary glands</tissue>
    </source>
</reference>
<comment type="function">
    <text evidence="14">Cytoplasmic and mitochondrial threonylcarbamoyl-AMP synthase required for the formation of a threonylcarbamoyl group on adenosine at position 37 (t(6)A37) in tRNAs that read codons beginning with adenine. Catalyzes the conversion of L-threonine, HCO(3)(-)/CO(2) and ATP to give threonylcarbamoyl-AMP (TC-AMP) as the acyladenylate intermediate, with the release of diphosphate. Participates in t(6)A37 formation in cytoplasmic and mitochondrial tRNAs. May regulate the activity of some transporters.</text>
</comment>
<keyword evidence="12" id="KW-0472">Membrane</keyword>
<keyword evidence="10" id="KW-0809">Transit peptide</keyword>
<comment type="similarity">
    <text evidence="4">Belongs to the SUA5 family.</text>
</comment>
<dbReference type="AlphaFoldDB" id="A0A2R5LD53"/>
<evidence type="ECO:0000256" key="5">
    <source>
        <dbReference type="ARBA" id="ARBA00012584"/>
    </source>
</evidence>